<dbReference type="EMBL" id="JARJCW010000160">
    <property type="protein sequence ID" value="KAJ7189992.1"/>
    <property type="molecule type" value="Genomic_DNA"/>
</dbReference>
<organism evidence="1 2">
    <name type="scientific">Mycena pura</name>
    <dbReference type="NCBI Taxonomy" id="153505"/>
    <lineage>
        <taxon>Eukaryota</taxon>
        <taxon>Fungi</taxon>
        <taxon>Dikarya</taxon>
        <taxon>Basidiomycota</taxon>
        <taxon>Agaricomycotina</taxon>
        <taxon>Agaricomycetes</taxon>
        <taxon>Agaricomycetidae</taxon>
        <taxon>Agaricales</taxon>
        <taxon>Marasmiineae</taxon>
        <taxon>Mycenaceae</taxon>
        <taxon>Mycena</taxon>
    </lineage>
</organism>
<dbReference type="AlphaFoldDB" id="A0AAD6XZK6"/>
<proteinExistence type="predicted"/>
<accession>A0AAD6XZK6</accession>
<dbReference type="SUPFAM" id="SSF52047">
    <property type="entry name" value="RNI-like"/>
    <property type="match status" value="1"/>
</dbReference>
<reference evidence="1" key="1">
    <citation type="submission" date="2023-03" db="EMBL/GenBank/DDBJ databases">
        <title>Massive genome expansion in bonnet fungi (Mycena s.s.) driven by repeated elements and novel gene families across ecological guilds.</title>
        <authorList>
            <consortium name="Lawrence Berkeley National Laboratory"/>
            <person name="Harder C.B."/>
            <person name="Miyauchi S."/>
            <person name="Viragh M."/>
            <person name="Kuo A."/>
            <person name="Thoen E."/>
            <person name="Andreopoulos B."/>
            <person name="Lu D."/>
            <person name="Skrede I."/>
            <person name="Drula E."/>
            <person name="Henrissat B."/>
            <person name="Morin E."/>
            <person name="Kohler A."/>
            <person name="Barry K."/>
            <person name="LaButti K."/>
            <person name="Morin E."/>
            <person name="Salamov A."/>
            <person name="Lipzen A."/>
            <person name="Mereny Z."/>
            <person name="Hegedus B."/>
            <person name="Baldrian P."/>
            <person name="Stursova M."/>
            <person name="Weitz H."/>
            <person name="Taylor A."/>
            <person name="Grigoriev I.V."/>
            <person name="Nagy L.G."/>
            <person name="Martin F."/>
            <person name="Kauserud H."/>
        </authorList>
    </citation>
    <scope>NUCLEOTIDE SEQUENCE</scope>
    <source>
        <strain evidence="1">9144</strain>
    </source>
</reference>
<dbReference type="InterPro" id="IPR032675">
    <property type="entry name" value="LRR_dom_sf"/>
</dbReference>
<gene>
    <name evidence="1" type="ORF">GGX14DRAFT_607387</name>
</gene>
<keyword evidence="2" id="KW-1185">Reference proteome</keyword>
<dbReference type="Proteomes" id="UP001219525">
    <property type="component" value="Unassembled WGS sequence"/>
</dbReference>
<sequence>MNPHTIAARDRELFDKDQIRRQTLRALLATTLDRYCDIEKELVQQDVVLRLDPEAYRTYSRLLAKFRENCEKMVREYEALEPISLTAFAASPVRRCPDDVLIKIISTLVASVRATRDLGRRDLSHIGAGPAMVFSQVCSNFRALALSQPNFWSNFSCPFYPNESMAQLLEVYLQRSGTAPLTIVLKFDQVPGNHGYAVRQEQLFARLDAHCARIRSLTLFGDLPAAATPSFERLGEKLLGLEVLSLLIHPEDYPIPGLQTLLKLHKFDMPAEILRYHTLPFSQVTTAHLWNVDDVTVILSLPNLHTLSLIFTIEIPRVRHDAVLPNLTALYLEGGSLDEILDCLTTPALTTLKVSNMGVARERLEILWAFLVRSQCPLQSIVFSECAVTTEYFLRIFQHFSGLRSLVVEDTESEVIRDEVLAALTREPAHTGAALLPELSHLRFVRQWGFSTDALFRMLASRMVRRGSDVQGVQGPAAATVPHSNGIIPPALLQQVDIVFLAGVVPEEDLPRFETLEGLSASRSYPVSPFASVDFEAYRAATSSIRWPL</sequence>
<dbReference type="Gene3D" id="3.80.10.10">
    <property type="entry name" value="Ribonuclease Inhibitor"/>
    <property type="match status" value="1"/>
</dbReference>
<evidence type="ECO:0000313" key="1">
    <source>
        <dbReference type="EMBL" id="KAJ7189992.1"/>
    </source>
</evidence>
<comment type="caution">
    <text evidence="1">The sequence shown here is derived from an EMBL/GenBank/DDBJ whole genome shotgun (WGS) entry which is preliminary data.</text>
</comment>
<evidence type="ECO:0000313" key="2">
    <source>
        <dbReference type="Proteomes" id="UP001219525"/>
    </source>
</evidence>
<evidence type="ECO:0008006" key="3">
    <source>
        <dbReference type="Google" id="ProtNLM"/>
    </source>
</evidence>
<protein>
    <recommendedName>
        <fullName evidence="3">F-box domain-containing protein</fullName>
    </recommendedName>
</protein>
<name>A0AAD6XZK6_9AGAR</name>